<organism evidence="1 2">
    <name type="scientific">Solanum commersonii</name>
    <name type="common">Commerson's wild potato</name>
    <name type="synonym">Commerson's nightshade</name>
    <dbReference type="NCBI Taxonomy" id="4109"/>
    <lineage>
        <taxon>Eukaryota</taxon>
        <taxon>Viridiplantae</taxon>
        <taxon>Streptophyta</taxon>
        <taxon>Embryophyta</taxon>
        <taxon>Tracheophyta</taxon>
        <taxon>Spermatophyta</taxon>
        <taxon>Magnoliopsida</taxon>
        <taxon>eudicotyledons</taxon>
        <taxon>Gunneridae</taxon>
        <taxon>Pentapetalae</taxon>
        <taxon>asterids</taxon>
        <taxon>lamiids</taxon>
        <taxon>Solanales</taxon>
        <taxon>Solanaceae</taxon>
        <taxon>Solanoideae</taxon>
        <taxon>Solaneae</taxon>
        <taxon>Solanum</taxon>
    </lineage>
</organism>
<dbReference type="Gene3D" id="3.60.10.10">
    <property type="entry name" value="Endonuclease/exonuclease/phosphatase"/>
    <property type="match status" value="1"/>
</dbReference>
<gene>
    <name evidence="1" type="ORF">H5410_019745</name>
</gene>
<dbReference type="Proteomes" id="UP000824120">
    <property type="component" value="Chromosome 4"/>
</dbReference>
<dbReference type="AlphaFoldDB" id="A0A9J5Z973"/>
<dbReference type="PANTHER" id="PTHR33710:SF71">
    <property type="entry name" value="ENDONUCLEASE_EXONUCLEASE_PHOSPHATASE DOMAIN-CONTAINING PROTEIN"/>
    <property type="match status" value="1"/>
</dbReference>
<evidence type="ECO:0000313" key="1">
    <source>
        <dbReference type="EMBL" id="KAG5608464.1"/>
    </source>
</evidence>
<dbReference type="EMBL" id="JACXVP010000004">
    <property type="protein sequence ID" value="KAG5608464.1"/>
    <property type="molecule type" value="Genomic_DNA"/>
</dbReference>
<dbReference type="InterPro" id="IPR036691">
    <property type="entry name" value="Endo/exonu/phosph_ase_sf"/>
</dbReference>
<comment type="caution">
    <text evidence="1">The sequence shown here is derived from an EMBL/GenBank/DDBJ whole genome shotgun (WGS) entry which is preliminary data.</text>
</comment>
<dbReference type="SUPFAM" id="SSF56219">
    <property type="entry name" value="DNase I-like"/>
    <property type="match status" value="1"/>
</dbReference>
<name>A0A9J5Z973_SOLCO</name>
<accession>A0A9J5Z973</accession>
<reference evidence="1 2" key="1">
    <citation type="submission" date="2020-09" db="EMBL/GenBank/DDBJ databases">
        <title>De no assembly of potato wild relative species, Solanum commersonii.</title>
        <authorList>
            <person name="Cho K."/>
        </authorList>
    </citation>
    <scope>NUCLEOTIDE SEQUENCE [LARGE SCALE GENOMIC DNA]</scope>
    <source>
        <strain evidence="1">LZ3.2</strain>
        <tissue evidence="1">Leaf</tissue>
    </source>
</reference>
<sequence>MGLPFEEERRRINNLIDDFVNRLKKIQNEEEEFIASKLDNVEKLTMDLRFLRTFVLFGDSSLDEFYDKMSVNILMFESLAGSVFNEDESSIAKYNMVSVTDCLVDEMIEIEKMFEYLFRHLNDLPKYHSYLLLPLMSDYNILQQVFRHLGDFYPILVANKTTTQYLYPCYQFIVDRVKQFCFERWTFLIEEICQCPYKLGIKFYTYATTGVNPTKKRAVPWSTHHRWDHPTGGIPPLTMKDKHKPPHTEPAMIQYGSLLKSKTITPTVVAAKPVIMLHGEPSITWKASKVRSLIIKENLQYVIIGKFSYGKPDVTELRKTTPGQCSIKRNATYKAMPNITVGQFTLNYEAKREDGQQGEGKEDLQNMIGTATDQRKTLTSGKVVGNKQNRQEWMVRRRNKYKRDKYGYIEAEVDYQDENTFEALREDQDKDTMEKMTDNKEGKSTKEWVENTFEHKENEDMLKGEEEAMTKQNEGAKYETDKEVALVIAKINDEKVIPLAMQMDNDGGDKQEIEEFSKRLGMKHVVANANGKIWAFIDEILDSEMIRDKDHMLTIKLQNQGLGIEVMVSLVYAKCTQRERLQLWESMYELSCSSRIPWVVGGLDFNVITNDEEKLGGRPVTESEVRDFNHCISVCNLEDKGFKGSKYTWWNGRTYDACIFKRLDRIFCNDQLQNIFPVLKVEQLTRSGSDHTPLSITFKTTNEKVYKPFRFLNLWLREESFIEVVRNHWSVDFAGDPLVCFTIN</sequence>
<dbReference type="PANTHER" id="PTHR33710">
    <property type="entry name" value="BNAC02G09200D PROTEIN"/>
    <property type="match status" value="1"/>
</dbReference>
<evidence type="ECO:0000313" key="2">
    <source>
        <dbReference type="Proteomes" id="UP000824120"/>
    </source>
</evidence>
<keyword evidence="2" id="KW-1185">Reference proteome</keyword>
<proteinExistence type="predicted"/>
<protein>
    <recommendedName>
        <fullName evidence="3">Endonuclease/exonuclease/phosphatase domain-containing protein</fullName>
    </recommendedName>
</protein>
<dbReference type="OrthoDB" id="1930966at2759"/>
<evidence type="ECO:0008006" key="3">
    <source>
        <dbReference type="Google" id="ProtNLM"/>
    </source>
</evidence>